<evidence type="ECO:0000313" key="2">
    <source>
        <dbReference type="EMBL" id="TSJ78344.1"/>
    </source>
</evidence>
<reference evidence="2 3" key="1">
    <citation type="submission" date="2019-07" db="EMBL/GenBank/DDBJ databases">
        <title>Description of 53C-WASEF.</title>
        <authorList>
            <person name="Pitt A."/>
            <person name="Hahn M.W."/>
        </authorList>
    </citation>
    <scope>NUCLEOTIDE SEQUENCE [LARGE SCALE GENOMIC DNA]</scope>
    <source>
        <strain evidence="2 3">53C-WASEF</strain>
    </source>
</reference>
<protein>
    <submittedName>
        <fullName evidence="2">Uncharacterized protein</fullName>
    </submittedName>
</protein>
<sequence>MSLDSITERKFTRNVHFGDDSKETALAHTSFYQEQIAYYLANVFNGKNGYTLSCEQKHDTDREFTIRKGSAILSVSAVFGINTSYKEHPPRKFYTFTTTAARRNETLDNTDKANDVIEWTLRVTGGIIVGGALAILLVLFGGHLGFYLVTLAFGFGSAIGGFIGHLISRKIYSTVETRLEQKGEITEIEEDWSLLTETLEMIFTAKPAS</sequence>
<accession>A0A556QNX5</accession>
<keyword evidence="3" id="KW-1185">Reference proteome</keyword>
<dbReference type="RefSeq" id="WP_144228685.1">
    <property type="nucleotide sequence ID" value="NZ_CBCRVV010000003.1"/>
</dbReference>
<comment type="caution">
    <text evidence="2">The sequence shown here is derived from an EMBL/GenBank/DDBJ whole genome shotgun (WGS) entry which is preliminary data.</text>
</comment>
<feature type="transmembrane region" description="Helical" evidence="1">
    <location>
        <begin position="119"/>
        <end position="140"/>
    </location>
</feature>
<dbReference type="EMBL" id="VMBG01000001">
    <property type="protein sequence ID" value="TSJ78344.1"/>
    <property type="molecule type" value="Genomic_DNA"/>
</dbReference>
<gene>
    <name evidence="2" type="ORF">FPL22_03300</name>
</gene>
<keyword evidence="1" id="KW-1133">Transmembrane helix</keyword>
<keyword evidence="1" id="KW-0472">Membrane</keyword>
<evidence type="ECO:0000313" key="3">
    <source>
        <dbReference type="Proteomes" id="UP000315648"/>
    </source>
</evidence>
<keyword evidence="1" id="KW-0812">Transmembrane</keyword>
<dbReference type="Proteomes" id="UP000315648">
    <property type="component" value="Unassembled WGS sequence"/>
</dbReference>
<name>A0A556QNX5_9BACT</name>
<evidence type="ECO:0000256" key="1">
    <source>
        <dbReference type="SAM" id="Phobius"/>
    </source>
</evidence>
<feature type="transmembrane region" description="Helical" evidence="1">
    <location>
        <begin position="146"/>
        <end position="168"/>
    </location>
</feature>
<organism evidence="2 3">
    <name type="scientific">Rariglobus hedericola</name>
    <dbReference type="NCBI Taxonomy" id="2597822"/>
    <lineage>
        <taxon>Bacteria</taxon>
        <taxon>Pseudomonadati</taxon>
        <taxon>Verrucomicrobiota</taxon>
        <taxon>Opitutia</taxon>
        <taxon>Opitutales</taxon>
        <taxon>Opitutaceae</taxon>
        <taxon>Rariglobus</taxon>
    </lineage>
</organism>
<dbReference type="AlphaFoldDB" id="A0A556QNX5"/>
<proteinExistence type="predicted"/>